<feature type="domain" description="Importin N-terminal" evidence="8">
    <location>
        <begin position="48"/>
        <end position="121"/>
    </location>
</feature>
<comment type="subcellular location">
    <subcellularLocation>
        <location evidence="2">Cytoplasm</location>
    </subcellularLocation>
    <subcellularLocation>
        <location evidence="1">Nucleus</location>
    </subcellularLocation>
</comment>
<dbReference type="EMBL" id="NWUJ01000010">
    <property type="protein sequence ID" value="PFH32706.1"/>
    <property type="molecule type" value="Genomic_DNA"/>
</dbReference>
<evidence type="ECO:0000256" key="7">
    <source>
        <dbReference type="ARBA" id="ARBA00023242"/>
    </source>
</evidence>
<comment type="caution">
    <text evidence="9">The sequence shown here is derived from an EMBL/GenBank/DDBJ whole genome shotgun (WGS) entry which is preliminary data.</text>
</comment>
<evidence type="ECO:0000259" key="8">
    <source>
        <dbReference type="PROSITE" id="PS50166"/>
    </source>
</evidence>
<dbReference type="InterPro" id="IPR016024">
    <property type="entry name" value="ARM-type_fold"/>
</dbReference>
<dbReference type="InterPro" id="IPR013713">
    <property type="entry name" value="XPO2_central"/>
</dbReference>
<protein>
    <submittedName>
        <fullName evidence="9">Importin-beta N-terminal domain-containing protein</fullName>
    </submittedName>
</protein>
<evidence type="ECO:0000256" key="4">
    <source>
        <dbReference type="ARBA" id="ARBA00022448"/>
    </source>
</evidence>
<evidence type="ECO:0000256" key="5">
    <source>
        <dbReference type="ARBA" id="ARBA00022490"/>
    </source>
</evidence>
<dbReference type="GO" id="GO:0005829">
    <property type="term" value="C:cytosol"/>
    <property type="evidence" value="ECO:0007669"/>
    <property type="project" value="TreeGrafter"/>
</dbReference>
<dbReference type="GO" id="GO:0005049">
    <property type="term" value="F:nuclear export signal receptor activity"/>
    <property type="evidence" value="ECO:0007669"/>
    <property type="project" value="TreeGrafter"/>
</dbReference>
<dbReference type="PANTHER" id="PTHR10997:SF8">
    <property type="entry name" value="EXPORTIN-2"/>
    <property type="match status" value="1"/>
</dbReference>
<dbReference type="GO" id="GO:0005635">
    <property type="term" value="C:nuclear envelope"/>
    <property type="evidence" value="ECO:0007669"/>
    <property type="project" value="TreeGrafter"/>
</dbReference>
<dbReference type="PANTHER" id="PTHR10997">
    <property type="entry name" value="IMPORTIN-7, 8, 11"/>
    <property type="match status" value="1"/>
</dbReference>
<dbReference type="GeneID" id="40306380"/>
<dbReference type="KEGG" id="bbes:BESB_013180"/>
<dbReference type="SMART" id="SM00913">
    <property type="entry name" value="IBN_N"/>
    <property type="match status" value="1"/>
</dbReference>
<keyword evidence="6" id="KW-0653">Protein transport</keyword>
<accession>A0A2A9M9U9</accession>
<dbReference type="InterPro" id="IPR011989">
    <property type="entry name" value="ARM-like"/>
</dbReference>
<evidence type="ECO:0000256" key="6">
    <source>
        <dbReference type="ARBA" id="ARBA00022927"/>
    </source>
</evidence>
<dbReference type="InterPro" id="IPR001494">
    <property type="entry name" value="Importin-beta_N"/>
</dbReference>
<reference evidence="9 10" key="1">
    <citation type="submission" date="2017-09" db="EMBL/GenBank/DDBJ databases">
        <title>Genome sequencing of Besnoitia besnoiti strain Bb-Ger1.</title>
        <authorList>
            <person name="Schares G."/>
            <person name="Venepally P."/>
            <person name="Lorenzi H.A."/>
        </authorList>
    </citation>
    <scope>NUCLEOTIDE SEQUENCE [LARGE SCALE GENOMIC DNA]</scope>
    <source>
        <strain evidence="9 10">Bb-Ger1</strain>
    </source>
</reference>
<dbReference type="GO" id="GO:0031267">
    <property type="term" value="F:small GTPase binding"/>
    <property type="evidence" value="ECO:0007669"/>
    <property type="project" value="InterPro"/>
</dbReference>
<proteinExistence type="inferred from homology"/>
<keyword evidence="4" id="KW-0813">Transport</keyword>
<dbReference type="OrthoDB" id="3268246at2759"/>
<keyword evidence="10" id="KW-1185">Reference proteome</keyword>
<dbReference type="VEuPathDB" id="ToxoDB:BESB_013180"/>
<evidence type="ECO:0000256" key="2">
    <source>
        <dbReference type="ARBA" id="ARBA00004496"/>
    </source>
</evidence>
<evidence type="ECO:0000313" key="9">
    <source>
        <dbReference type="EMBL" id="PFH32706.1"/>
    </source>
</evidence>
<dbReference type="Pfam" id="PF03810">
    <property type="entry name" value="IBN_N"/>
    <property type="match status" value="1"/>
</dbReference>
<dbReference type="Pfam" id="PF03378">
    <property type="entry name" value="CAS_CSE1"/>
    <property type="match status" value="1"/>
</dbReference>
<dbReference type="Proteomes" id="UP000224006">
    <property type="component" value="Chromosome IX"/>
</dbReference>
<sequence length="1057" mass="115085">MSAAASGMPGGPPGAGVADGAHLAAANLPLASLLEETLAANPAAIRCAEEQLQMRSASESFAKDLLLLLVGADVSPAAKQAGAIYFKNFIRRLWDVDPQQGGISEANRALVKEHLLCLLLAPTTAKRVQMQLADALARIAETDLPLDWPALLPELSQKHLVPTAASLQQSPPPADQKALLQQQIAALEILHAVLKKYRSALRSDEVLLELQQILPPTQEPLLHVFGTALKLLEVAVAESGAGDQGKSAMNGSKAVTNCAELLQVLLLAAKVFFSLNTVDLPEFFEDHMREFIGGFVALLRLDLTPQQVDPTQDSDDGVPGVLEKVATQVCANLKLYADKYQEEFQPYVTPCTHAVWEKMQKISSKQRYDFLAAAAMDFLSSAASTAWQPPEGAPEGTSGDPFADANLLKEICEKIIVPNVQLSDGDVELIEDAPLEFTRRDLEGGEHHATRRSSALELVKSLSKLHDEAVTNLVLQVVNVLSAQAASVGGGETVPGERLIDASTFLVMAVGVRGTTRFRGVQAVNSRVDVENFFKASLLGELKKPDVNRHVIVRVAAIKVVAAFRNLFDAQLLHGVLPLLVSHLSSSQVVVHTYAAYALERLLSTKQHGQPKIDKATAAPLLKQAIEILLRLLETTRARASTDGRFENEFIMKCLLRIFIFLKEDSTGAAMPALSVVLECIKTVAAKPSNPSFSHYLFESLATLVKILSASAEHRTQMEAQVVPVLSVLIQQTLHDFIPYCFQILGLLLETAEERYAATSQLYVELYRHLLQPGVWAASQGNVPALIRLLSSYCRRHALFTDLIKDNMQTLLERFQYCLYHKKLMTASFDLLNVIFKLLPFAFYAQFFNMLLTVLLKRVHELNKRPSVCRDVCLSLMLFQCKCEDPSTLVNALEAIQSGLSQQVLSFIVLPAVAASSASPLRVKKVLILGLARMATCPAVTANKPVLGGTLEALALLISKKEEEERSVQRTQATAKEVALEEEDDSPGIGGAGTVAEFDVSYARLAAADVSQSKDLVEDVTDIQGSVQRCLAPLRGEIEELAHRGANIRPLLAFVHL</sequence>
<dbReference type="SUPFAM" id="SSF48371">
    <property type="entry name" value="ARM repeat"/>
    <property type="match status" value="1"/>
</dbReference>
<dbReference type="AlphaFoldDB" id="A0A2A9M9U9"/>
<evidence type="ECO:0000256" key="3">
    <source>
        <dbReference type="ARBA" id="ARBA00008669"/>
    </source>
</evidence>
<dbReference type="Pfam" id="PF08506">
    <property type="entry name" value="Cse1"/>
    <property type="match status" value="1"/>
</dbReference>
<dbReference type="Gene3D" id="1.25.10.10">
    <property type="entry name" value="Leucine-rich Repeat Variant"/>
    <property type="match status" value="1"/>
</dbReference>
<dbReference type="GO" id="GO:0006606">
    <property type="term" value="P:protein import into nucleus"/>
    <property type="evidence" value="ECO:0007669"/>
    <property type="project" value="TreeGrafter"/>
</dbReference>
<dbReference type="PROSITE" id="PS50166">
    <property type="entry name" value="IMPORTIN_B_NT"/>
    <property type="match status" value="1"/>
</dbReference>
<evidence type="ECO:0000313" key="10">
    <source>
        <dbReference type="Proteomes" id="UP000224006"/>
    </source>
</evidence>
<dbReference type="InterPro" id="IPR005043">
    <property type="entry name" value="XPO2_C"/>
</dbReference>
<organism evidence="9 10">
    <name type="scientific">Besnoitia besnoiti</name>
    <name type="common">Apicomplexan protozoan</name>
    <dbReference type="NCBI Taxonomy" id="94643"/>
    <lineage>
        <taxon>Eukaryota</taxon>
        <taxon>Sar</taxon>
        <taxon>Alveolata</taxon>
        <taxon>Apicomplexa</taxon>
        <taxon>Conoidasida</taxon>
        <taxon>Coccidia</taxon>
        <taxon>Eucoccidiorida</taxon>
        <taxon>Eimeriorina</taxon>
        <taxon>Sarcocystidae</taxon>
        <taxon>Besnoitia</taxon>
    </lineage>
</organism>
<gene>
    <name evidence="9" type="ORF">BESB_013180</name>
</gene>
<dbReference type="STRING" id="94643.A0A2A9M9U9"/>
<keyword evidence="7" id="KW-0539">Nucleus</keyword>
<dbReference type="GO" id="GO:0006611">
    <property type="term" value="P:protein export from nucleus"/>
    <property type="evidence" value="ECO:0007669"/>
    <property type="project" value="TreeGrafter"/>
</dbReference>
<dbReference type="RefSeq" id="XP_029216715.1">
    <property type="nucleotide sequence ID" value="XM_029360048.1"/>
</dbReference>
<keyword evidence="5" id="KW-0963">Cytoplasm</keyword>
<comment type="similarity">
    <text evidence="3">Belongs to the XPO2/CSE1 family.</text>
</comment>
<evidence type="ECO:0000256" key="1">
    <source>
        <dbReference type="ARBA" id="ARBA00004123"/>
    </source>
</evidence>
<name>A0A2A9M9U9_BESBE</name>